<evidence type="ECO:0000256" key="5">
    <source>
        <dbReference type="ARBA" id="ARBA00022786"/>
    </source>
</evidence>
<dbReference type="CDD" id="cd11685">
    <property type="entry name" value="UEV_TSG101-like"/>
    <property type="match status" value="1"/>
</dbReference>
<feature type="domain" description="RING-type" evidence="10">
    <location>
        <begin position="115"/>
        <end position="311"/>
    </location>
</feature>
<dbReference type="Gene3D" id="3.30.40.10">
    <property type="entry name" value="Zinc/RING finger domain, C3HC4 (zinc finger)"/>
    <property type="match status" value="1"/>
</dbReference>
<dbReference type="GO" id="GO:0061630">
    <property type="term" value="F:ubiquitin protein ligase activity"/>
    <property type="evidence" value="ECO:0007669"/>
    <property type="project" value="TreeGrafter"/>
</dbReference>
<dbReference type="InterPro" id="IPR026254">
    <property type="entry name" value="RNF31-like"/>
</dbReference>
<dbReference type="GO" id="GO:1990450">
    <property type="term" value="F:linear polyubiquitin binding"/>
    <property type="evidence" value="ECO:0007669"/>
    <property type="project" value="TreeGrafter"/>
</dbReference>
<dbReference type="Pfam" id="PF22191">
    <property type="entry name" value="IBR_1"/>
    <property type="match status" value="1"/>
</dbReference>
<name>A0A3P8WAQ8_CYNSE</name>
<keyword evidence="1" id="KW-0808">Transferase</keyword>
<feature type="domain" description="UEV" evidence="9">
    <location>
        <begin position="1"/>
        <end position="114"/>
    </location>
</feature>
<proteinExistence type="predicted"/>
<evidence type="ECO:0000256" key="6">
    <source>
        <dbReference type="ARBA" id="ARBA00022833"/>
    </source>
</evidence>
<keyword evidence="3" id="KW-0677">Repeat</keyword>
<dbReference type="Pfam" id="PF18091">
    <property type="entry name" value="E3_UbLigase_RBR"/>
    <property type="match status" value="1"/>
</dbReference>
<dbReference type="InterPro" id="IPR017907">
    <property type="entry name" value="Znf_RING_CS"/>
</dbReference>
<keyword evidence="2" id="KW-0479">Metal-binding</keyword>
<dbReference type="SUPFAM" id="SSF54495">
    <property type="entry name" value="UBC-like"/>
    <property type="match status" value="1"/>
</dbReference>
<keyword evidence="5" id="KW-0833">Ubl conjugation pathway</keyword>
<dbReference type="InterPro" id="IPR008883">
    <property type="entry name" value="UEV_N"/>
</dbReference>
<dbReference type="InterPro" id="IPR001841">
    <property type="entry name" value="Znf_RING"/>
</dbReference>
<dbReference type="GO" id="GO:0015031">
    <property type="term" value="P:protein transport"/>
    <property type="evidence" value="ECO:0007669"/>
    <property type="project" value="InterPro"/>
</dbReference>
<dbReference type="GO" id="GO:0097039">
    <property type="term" value="P:protein linear polyubiquitination"/>
    <property type="evidence" value="ECO:0007669"/>
    <property type="project" value="TreeGrafter"/>
</dbReference>
<evidence type="ECO:0000256" key="1">
    <source>
        <dbReference type="ARBA" id="ARBA00022679"/>
    </source>
</evidence>
<dbReference type="GO" id="GO:0070530">
    <property type="term" value="F:K63-linked polyubiquitin modification-dependent protein binding"/>
    <property type="evidence" value="ECO:0007669"/>
    <property type="project" value="TreeGrafter"/>
</dbReference>
<dbReference type="PANTHER" id="PTHR16004">
    <property type="entry name" value="RING FINGER PROTEIN 31-RELATED"/>
    <property type="match status" value="1"/>
</dbReference>
<dbReference type="GO" id="GO:0071797">
    <property type="term" value="C:LUBAC complex"/>
    <property type="evidence" value="ECO:0007669"/>
    <property type="project" value="InterPro"/>
</dbReference>
<dbReference type="InterPro" id="IPR013083">
    <property type="entry name" value="Znf_RING/FYVE/PHD"/>
</dbReference>
<evidence type="ECO:0000313" key="12">
    <source>
        <dbReference type="Proteomes" id="UP000265120"/>
    </source>
</evidence>
<dbReference type="Gene3D" id="3.10.110.10">
    <property type="entry name" value="Ubiquitin Conjugating Enzyme"/>
    <property type="match status" value="1"/>
</dbReference>
<evidence type="ECO:0000259" key="10">
    <source>
        <dbReference type="PROSITE" id="PS51873"/>
    </source>
</evidence>
<evidence type="ECO:0000256" key="4">
    <source>
        <dbReference type="ARBA" id="ARBA00022771"/>
    </source>
</evidence>
<evidence type="ECO:0000313" key="11">
    <source>
        <dbReference type="Ensembl" id="ENSCSEP00000023769.1"/>
    </source>
</evidence>
<keyword evidence="6" id="KW-0862">Zinc</keyword>
<dbReference type="GO" id="GO:0036435">
    <property type="term" value="F:K48-linked polyubiquitin modification-dependent protein binding"/>
    <property type="evidence" value="ECO:0007669"/>
    <property type="project" value="TreeGrafter"/>
</dbReference>
<dbReference type="Pfam" id="PF05743">
    <property type="entry name" value="UEV"/>
    <property type="match status" value="1"/>
</dbReference>
<evidence type="ECO:0000259" key="9">
    <source>
        <dbReference type="PROSITE" id="PS51322"/>
    </source>
</evidence>
<sequence length="385" mass="43987">FPDKTKKKLLYLAGTLPVCYESSYNIPVCIWLHETHPASRPRCYVCPSVSMVINPSCPYVDKAGILSLNGLRNWTHDQVSIYRSLMEMEDQKFSPTDVIEAVQLTKDLPSALRFLNHCCPICQDQVTFSKMTHCSCSICQSCFSSFFSSAIKERSIHQLVCPQCGRPDVRQGALGDAMEFFNLLDTQLQIRHFLSPQDHELFQRKLRDGALQETNNFCWCAHCSFGMFHDSGQLRMDCANCKKSTCSQCRTCPQCQCVFSLSRGGCLHFTCSQCKHHFCGGCAQTFSVGAQMCSFSGDCSTRGLHAHHPRDCLYHLRDWTMNRLKQLLQSHYKEVLVEHINRCHADPAVLFSIQELMSELQRWKVPVPTRRADELEQAYAQRLRL</sequence>
<dbReference type="SUPFAM" id="SSF57850">
    <property type="entry name" value="RING/U-box"/>
    <property type="match status" value="2"/>
</dbReference>
<dbReference type="PROSITE" id="PS50089">
    <property type="entry name" value="ZF_RING_2"/>
    <property type="match status" value="1"/>
</dbReference>
<protein>
    <submittedName>
        <fullName evidence="11">Si:dkey-181m9.8</fullName>
    </submittedName>
</protein>
<evidence type="ECO:0000256" key="2">
    <source>
        <dbReference type="ARBA" id="ARBA00022723"/>
    </source>
</evidence>
<dbReference type="PROSITE" id="PS51322">
    <property type="entry name" value="UEV"/>
    <property type="match status" value="1"/>
</dbReference>
<dbReference type="PROSITE" id="PS00518">
    <property type="entry name" value="ZF_RING_1"/>
    <property type="match status" value="1"/>
</dbReference>
<evidence type="ECO:0000256" key="3">
    <source>
        <dbReference type="ARBA" id="ARBA00022737"/>
    </source>
</evidence>
<dbReference type="AlphaFoldDB" id="A0A3P8WAQ8"/>
<dbReference type="Ensembl" id="ENSCSET00000024082.1">
    <property type="protein sequence ID" value="ENSCSEP00000023769.1"/>
    <property type="gene ID" value="ENSCSEG00000015133.1"/>
</dbReference>
<dbReference type="STRING" id="244447.ENSCSEP00000023769"/>
<dbReference type="GeneTree" id="ENSGT00530000064112"/>
<evidence type="ECO:0000259" key="8">
    <source>
        <dbReference type="PROSITE" id="PS50089"/>
    </source>
</evidence>
<feature type="domain" description="RING-type" evidence="8">
    <location>
        <begin position="119"/>
        <end position="164"/>
    </location>
</feature>
<dbReference type="InterPro" id="IPR044066">
    <property type="entry name" value="TRIAD_supradom"/>
</dbReference>
<dbReference type="Proteomes" id="UP000265120">
    <property type="component" value="Unassembled WGS sequence"/>
</dbReference>
<dbReference type="PROSITE" id="PS51873">
    <property type="entry name" value="TRIAD"/>
    <property type="match status" value="1"/>
</dbReference>
<reference evidence="11" key="1">
    <citation type="submission" date="2025-08" db="UniProtKB">
        <authorList>
            <consortium name="Ensembl"/>
        </authorList>
    </citation>
    <scope>IDENTIFICATION</scope>
</reference>
<dbReference type="InterPro" id="IPR041031">
    <property type="entry name" value="RNF31_C"/>
</dbReference>
<dbReference type="InParanoid" id="A0A3P8WAQ8"/>
<keyword evidence="12" id="KW-1185">Reference proteome</keyword>
<evidence type="ECO:0000256" key="7">
    <source>
        <dbReference type="PROSITE-ProRule" id="PRU00175"/>
    </source>
</evidence>
<reference evidence="11" key="2">
    <citation type="submission" date="2025-09" db="UniProtKB">
        <authorList>
            <consortium name="Ensembl"/>
        </authorList>
    </citation>
    <scope>IDENTIFICATION</scope>
</reference>
<organism evidence="11 12">
    <name type="scientific">Cynoglossus semilaevis</name>
    <name type="common">Tongue sole</name>
    <dbReference type="NCBI Taxonomy" id="244447"/>
    <lineage>
        <taxon>Eukaryota</taxon>
        <taxon>Metazoa</taxon>
        <taxon>Chordata</taxon>
        <taxon>Craniata</taxon>
        <taxon>Vertebrata</taxon>
        <taxon>Euteleostomi</taxon>
        <taxon>Actinopterygii</taxon>
        <taxon>Neopterygii</taxon>
        <taxon>Teleostei</taxon>
        <taxon>Neoteleostei</taxon>
        <taxon>Acanthomorphata</taxon>
        <taxon>Carangaria</taxon>
        <taxon>Pleuronectiformes</taxon>
        <taxon>Pleuronectoidei</taxon>
        <taxon>Cynoglossidae</taxon>
        <taxon>Cynoglossinae</taxon>
        <taxon>Cynoglossus</taxon>
    </lineage>
</organism>
<accession>A0A3P8WAQ8</accession>
<keyword evidence="4 7" id="KW-0863">Zinc-finger</keyword>
<dbReference type="InterPro" id="IPR016135">
    <property type="entry name" value="UBQ-conjugating_enzyme/RWD"/>
</dbReference>
<dbReference type="GO" id="GO:0008270">
    <property type="term" value="F:zinc ion binding"/>
    <property type="evidence" value="ECO:0007669"/>
    <property type="project" value="UniProtKB-KW"/>
</dbReference>
<dbReference type="PANTHER" id="PTHR16004:SF3">
    <property type="entry name" value="E3 UBIQUITIN-PROTEIN LIGASE RNF31"/>
    <property type="match status" value="1"/>
</dbReference>